<evidence type="ECO:0000313" key="2">
    <source>
        <dbReference type="EMBL" id="QQK80736.1"/>
    </source>
</evidence>
<evidence type="ECO:0000313" key="3">
    <source>
        <dbReference type="Proteomes" id="UP000595349"/>
    </source>
</evidence>
<dbReference type="KEGG" id="scib:HUG20_13095"/>
<organism evidence="2 3">
    <name type="scientific">Salicibibacter cibi</name>
    <dbReference type="NCBI Taxonomy" id="2743001"/>
    <lineage>
        <taxon>Bacteria</taxon>
        <taxon>Bacillati</taxon>
        <taxon>Bacillota</taxon>
        <taxon>Bacilli</taxon>
        <taxon>Bacillales</taxon>
        <taxon>Bacillaceae</taxon>
        <taxon>Salicibibacter</taxon>
    </lineage>
</organism>
<name>A0A7T6ZC81_9BACI</name>
<feature type="transmembrane region" description="Helical" evidence="1">
    <location>
        <begin position="28"/>
        <end position="50"/>
    </location>
</feature>
<keyword evidence="3" id="KW-1185">Reference proteome</keyword>
<gene>
    <name evidence="2" type="ORF">HUG20_13095</name>
</gene>
<reference evidence="2 3" key="1">
    <citation type="submission" date="2020-06" db="EMBL/GenBank/DDBJ databases">
        <title>Genomic analysis of Salicibibacter sp. NKC21-4.</title>
        <authorList>
            <person name="Oh Y.J."/>
        </authorList>
    </citation>
    <scope>NUCLEOTIDE SEQUENCE [LARGE SCALE GENOMIC DNA]</scope>
    <source>
        <strain evidence="2 3">NKC21-4</strain>
    </source>
</reference>
<dbReference type="EMBL" id="CP054706">
    <property type="protein sequence ID" value="QQK80736.1"/>
    <property type="molecule type" value="Genomic_DNA"/>
</dbReference>
<proteinExistence type="predicted"/>
<keyword evidence="1" id="KW-1133">Transmembrane helix</keyword>
<keyword evidence="1" id="KW-0812">Transmembrane</keyword>
<dbReference type="RefSeq" id="WP_200085103.1">
    <property type="nucleotide sequence ID" value="NZ_CP054706.1"/>
</dbReference>
<sequence length="51" mass="5499">MSKMRTYDETIFAPAHGTGMRYRAMAPFILSIKMPGGAIGHAFIIAASIVV</sequence>
<evidence type="ECO:0000256" key="1">
    <source>
        <dbReference type="SAM" id="Phobius"/>
    </source>
</evidence>
<dbReference type="AlphaFoldDB" id="A0A7T6ZC81"/>
<dbReference type="Proteomes" id="UP000595349">
    <property type="component" value="Chromosome"/>
</dbReference>
<keyword evidence="1" id="KW-0472">Membrane</keyword>
<protein>
    <submittedName>
        <fullName evidence="2">Uncharacterized protein</fullName>
    </submittedName>
</protein>
<accession>A0A7T6ZC81</accession>